<dbReference type="InterPro" id="IPR021317">
    <property type="entry name" value="DUF2917"/>
</dbReference>
<gene>
    <name evidence="1" type="ORF">QRO08_04075</name>
</gene>
<proteinExistence type="predicted"/>
<protein>
    <submittedName>
        <fullName evidence="1">DUF2917 domain-containing protein</fullName>
    </submittedName>
</protein>
<name>A0ABY9ASI7_PARCI</name>
<evidence type="ECO:0000313" key="1">
    <source>
        <dbReference type="EMBL" id="WIY49760.1"/>
    </source>
</evidence>
<evidence type="ECO:0000313" key="2">
    <source>
        <dbReference type="Proteomes" id="UP001242732"/>
    </source>
</evidence>
<keyword evidence="2" id="KW-1185">Reference proteome</keyword>
<accession>A0ABY9ASI7</accession>
<dbReference type="EMBL" id="CP127363">
    <property type="protein sequence ID" value="WIY49760.1"/>
    <property type="molecule type" value="Genomic_DNA"/>
</dbReference>
<organism evidence="1 2">
    <name type="scientific">Paracidovorax citrulli</name>
    <name type="common">Acidovorax citrulli</name>
    <dbReference type="NCBI Taxonomy" id="80869"/>
    <lineage>
        <taxon>Bacteria</taxon>
        <taxon>Pseudomonadati</taxon>
        <taxon>Pseudomonadota</taxon>
        <taxon>Betaproteobacteria</taxon>
        <taxon>Burkholderiales</taxon>
        <taxon>Comamonadaceae</taxon>
        <taxon>Paracidovorax</taxon>
    </lineage>
</organism>
<sequence length="159" mass="16682">MDASQFPDSQQWGMPAGGWRLACGHALGLRPRRAGILEVVHGAVWLTVTGPAAQGGDLFLRRGDTFRIAAGQHAVLEPWMASGRTDGVSFLWTQECTQSVPVAVACRSVARALGDMARSHAALGGAVAALGRALWSAATGPRGGHGVPLSALRLAKWRH</sequence>
<dbReference type="Pfam" id="PF11142">
    <property type="entry name" value="DUF2917"/>
    <property type="match status" value="1"/>
</dbReference>
<dbReference type="RefSeq" id="WP_011797070.1">
    <property type="nucleotide sequence ID" value="NZ_CP023687.1"/>
</dbReference>
<reference evidence="1 2" key="1">
    <citation type="submission" date="2023-06" db="EMBL/GenBank/DDBJ databases">
        <authorList>
            <person name="Ham H."/>
            <person name="Park D.S."/>
        </authorList>
    </citation>
    <scope>NUCLEOTIDE SEQUENCE [LARGE SCALE GENOMIC DNA]</scope>
    <source>
        <strain evidence="1 2">KACC 17005</strain>
    </source>
</reference>
<dbReference type="Proteomes" id="UP001242732">
    <property type="component" value="Chromosome"/>
</dbReference>